<organism evidence="3">
    <name type="scientific">hydrothermal vent metagenome</name>
    <dbReference type="NCBI Taxonomy" id="652676"/>
    <lineage>
        <taxon>unclassified sequences</taxon>
        <taxon>metagenomes</taxon>
        <taxon>ecological metagenomes</taxon>
    </lineage>
</organism>
<dbReference type="InterPro" id="IPR002347">
    <property type="entry name" value="SDR_fam"/>
</dbReference>
<dbReference type="Gene3D" id="3.40.50.720">
    <property type="entry name" value="NAD(P)-binding Rossmann-like Domain"/>
    <property type="match status" value="1"/>
</dbReference>
<dbReference type="EMBL" id="UOEQ01000429">
    <property type="protein sequence ID" value="VAW22760.1"/>
    <property type="molecule type" value="Genomic_DNA"/>
</dbReference>
<comment type="similarity">
    <text evidence="1">Belongs to the short-chain dehydrogenases/reductases (SDR) family.</text>
</comment>
<dbReference type="InterPro" id="IPR036291">
    <property type="entry name" value="NAD(P)-bd_dom_sf"/>
</dbReference>
<evidence type="ECO:0000256" key="1">
    <source>
        <dbReference type="ARBA" id="ARBA00006484"/>
    </source>
</evidence>
<name>A0A3B0U1A4_9ZZZZ</name>
<proteinExistence type="inferred from homology"/>
<keyword evidence="2" id="KW-0560">Oxidoreductase</keyword>
<reference evidence="3" key="1">
    <citation type="submission" date="2018-06" db="EMBL/GenBank/DDBJ databases">
        <authorList>
            <person name="Zhirakovskaya E."/>
        </authorList>
    </citation>
    <scope>NUCLEOTIDE SEQUENCE</scope>
</reference>
<evidence type="ECO:0000313" key="3">
    <source>
        <dbReference type="EMBL" id="VAW22760.1"/>
    </source>
</evidence>
<evidence type="ECO:0000256" key="2">
    <source>
        <dbReference type="ARBA" id="ARBA00023002"/>
    </source>
</evidence>
<sequence length="252" mass="27498">MSKIALITGAGNRIGATIAKMLAADGYAVAVHFNMAEKGANEVCDEIITSGGKAIAISADLSISEQRDRLIIEAKEKLGPLDVLINNASIYEPDSATTINENLWDRHFDIHAKAPMFLIRDFAAQLPKNTKGNVINMIDERVLRIDPGYFSYNLSKSVLWTATKTLAQSLAPNIRVNAIGPGPTLPHDRQNQNQFENSIEKLPLKISATPDQIAKAIIFLLDNSSITGQMLALDGGEHLEWRGRAKITPAKK</sequence>
<dbReference type="PRINTS" id="PR00081">
    <property type="entry name" value="GDHRDH"/>
</dbReference>
<dbReference type="PANTHER" id="PTHR43639:SF1">
    <property type="entry name" value="SHORT-CHAIN DEHYDROGENASE_REDUCTASE FAMILY PROTEIN"/>
    <property type="match status" value="1"/>
</dbReference>
<dbReference type="SUPFAM" id="SSF51735">
    <property type="entry name" value="NAD(P)-binding Rossmann-fold domains"/>
    <property type="match status" value="1"/>
</dbReference>
<dbReference type="GO" id="GO:0016491">
    <property type="term" value="F:oxidoreductase activity"/>
    <property type="evidence" value="ECO:0007669"/>
    <property type="project" value="UniProtKB-KW"/>
</dbReference>
<dbReference type="PRINTS" id="PR00080">
    <property type="entry name" value="SDRFAMILY"/>
</dbReference>
<protein>
    <submittedName>
        <fullName evidence="3">FolM Alternative dihydrofolate reductase 1</fullName>
    </submittedName>
</protein>
<accession>A0A3B0U1A4</accession>
<gene>
    <name evidence="3" type="ORF">MNBD_ALPHA11-1103</name>
</gene>
<dbReference type="NCBIfam" id="NF006597">
    <property type="entry name" value="PRK09134.1"/>
    <property type="match status" value="1"/>
</dbReference>
<dbReference type="PANTHER" id="PTHR43639">
    <property type="entry name" value="OXIDOREDUCTASE, SHORT-CHAIN DEHYDROGENASE/REDUCTASE FAMILY (AFU_ORTHOLOGUE AFUA_5G02870)"/>
    <property type="match status" value="1"/>
</dbReference>
<dbReference type="Pfam" id="PF13561">
    <property type="entry name" value="adh_short_C2"/>
    <property type="match status" value="1"/>
</dbReference>
<dbReference type="AlphaFoldDB" id="A0A3B0U1A4"/>